<organism evidence="1 2">
    <name type="scientific">Lachnoclostridium phytofermentans (strain ATCC 700394 / DSM 18823 / ISDg)</name>
    <name type="common">Clostridium phytofermentans</name>
    <dbReference type="NCBI Taxonomy" id="357809"/>
    <lineage>
        <taxon>Bacteria</taxon>
        <taxon>Bacillati</taxon>
        <taxon>Bacillota</taxon>
        <taxon>Clostridia</taxon>
        <taxon>Lachnospirales</taxon>
        <taxon>Lachnospiraceae</taxon>
    </lineage>
</organism>
<accession>A9KNP6</accession>
<evidence type="ECO:0000313" key="1">
    <source>
        <dbReference type="EMBL" id="ABX41647.1"/>
    </source>
</evidence>
<dbReference type="eggNOG" id="ENOG5033QEG">
    <property type="taxonomic scope" value="Bacteria"/>
</dbReference>
<dbReference type="Proteomes" id="UP000000370">
    <property type="component" value="Chromosome"/>
</dbReference>
<reference evidence="2" key="1">
    <citation type="submission" date="2007-11" db="EMBL/GenBank/DDBJ databases">
        <title>Complete genome sequence of Clostridium phytofermentans ISDg.</title>
        <authorList>
            <person name="Leschine S.B."/>
            <person name="Warnick T.A."/>
            <person name="Blanchard J.L."/>
            <person name="Schnell D.J."/>
            <person name="Petit E.L."/>
            <person name="LaTouf W.G."/>
            <person name="Copeland A."/>
            <person name="Lucas S."/>
            <person name="Lapidus A."/>
            <person name="Barry K."/>
            <person name="Glavina del Rio T."/>
            <person name="Dalin E."/>
            <person name="Tice H."/>
            <person name="Pitluck S."/>
            <person name="Kiss H."/>
            <person name="Brettin T."/>
            <person name="Bruce D."/>
            <person name="Detter J.C."/>
            <person name="Han C."/>
            <person name="Kuske C."/>
            <person name="Schmutz J."/>
            <person name="Larimer F."/>
            <person name="Land M."/>
            <person name="Hauser L."/>
            <person name="Kyrpides N."/>
            <person name="Kim E.A."/>
            <person name="Richardson P."/>
        </authorList>
    </citation>
    <scope>NUCLEOTIDE SEQUENCE [LARGE SCALE GENOMIC DNA]</scope>
    <source>
        <strain evidence="2">ATCC 700394 / DSM 18823 / ISDg</strain>
    </source>
</reference>
<dbReference type="EMBL" id="CP000885">
    <property type="protein sequence ID" value="ABX41647.1"/>
    <property type="molecule type" value="Genomic_DNA"/>
</dbReference>
<gene>
    <name evidence="1" type="ordered locus">Cphy_1269</name>
</gene>
<name>A9KNP6_LACP7</name>
<keyword evidence="2" id="KW-1185">Reference proteome</keyword>
<evidence type="ECO:0000313" key="2">
    <source>
        <dbReference type="Proteomes" id="UP000000370"/>
    </source>
</evidence>
<protein>
    <submittedName>
        <fullName evidence="1">Uncharacterized protein</fullName>
    </submittedName>
</protein>
<dbReference type="RefSeq" id="WP_012199301.1">
    <property type="nucleotide sequence ID" value="NC_010001.1"/>
</dbReference>
<dbReference type="KEGG" id="cpy:Cphy_1269"/>
<sequence>MKYMTFNSSCSFAGLANMLSLYDVDTDDKTIARKMRLPFLFSKIEDSYIAGPMLQEAKWFNLFLKPIGFQMSEKEVEVEQLCSYLSNIKCAMLGIYIKPMIKHAVIYTRKLNDKYCFLNNKWENSDEEETIMMTEEELFERLDLTTTVATLSRVEPEVVDIKSSMKNSISVLNSLQNDINTFCNITRNPEELRVAMNFLFRPILLDGITMLELINQDEICNKLKYVQKELLGAIKGTESILLSKKLSLPILNNAIDDYVNLIKKNLNL</sequence>
<proteinExistence type="predicted"/>
<dbReference type="OrthoDB" id="2049800at2"/>
<dbReference type="STRING" id="357809.Cphy_1269"/>
<dbReference type="AlphaFoldDB" id="A9KNP6"/>
<dbReference type="HOGENOM" id="CLU_1037101_0_0_9"/>